<dbReference type="KEGG" id="tfl:RPIT_02995"/>
<organism evidence="2 3">
    <name type="scientific">Tessaracoccus flavus</name>
    <dbReference type="NCBI Taxonomy" id="1610493"/>
    <lineage>
        <taxon>Bacteria</taxon>
        <taxon>Bacillati</taxon>
        <taxon>Actinomycetota</taxon>
        <taxon>Actinomycetes</taxon>
        <taxon>Propionibacteriales</taxon>
        <taxon>Propionibacteriaceae</taxon>
        <taxon>Tessaracoccus</taxon>
    </lineage>
</organism>
<evidence type="ECO:0000256" key="1">
    <source>
        <dbReference type="SAM" id="Phobius"/>
    </source>
</evidence>
<proteinExistence type="predicted"/>
<keyword evidence="1" id="KW-1133">Transmembrane helix</keyword>
<sequence length="146" mass="15730">MTRAFSYVLDDLVQVPGTQVRIGVDPLLSLIPWAGTAVGAAFGGVVLIDAIRLRAPVPVVARMVGNSVVDWLLGMVPFVGALFDVTFRANKKNLRLLNRTIENRELVKKASLRYWIAVGGLILLVMAVMIAIPVAILLGLDALVRG</sequence>
<dbReference type="Pfam" id="PF13430">
    <property type="entry name" value="DUF4112"/>
    <property type="match status" value="1"/>
</dbReference>
<gene>
    <name evidence="2" type="ORF">RPIT_02995</name>
</gene>
<name>A0A1Q2CIM2_9ACTN</name>
<protein>
    <recommendedName>
        <fullName evidence="4">DUF4112 domain-containing protein</fullName>
    </recommendedName>
</protein>
<feature type="transmembrane region" description="Helical" evidence="1">
    <location>
        <begin position="114"/>
        <end position="140"/>
    </location>
</feature>
<keyword evidence="1" id="KW-0472">Membrane</keyword>
<keyword evidence="1" id="KW-0812">Transmembrane</keyword>
<keyword evidence="3" id="KW-1185">Reference proteome</keyword>
<dbReference type="PANTHER" id="PTHR35519">
    <property type="entry name" value="MEMBRANE PROTEINS"/>
    <property type="match status" value="1"/>
</dbReference>
<evidence type="ECO:0000313" key="3">
    <source>
        <dbReference type="Proteomes" id="UP000188324"/>
    </source>
</evidence>
<feature type="transmembrane region" description="Helical" evidence="1">
    <location>
        <begin position="27"/>
        <end position="48"/>
    </location>
</feature>
<reference evidence="2 3" key="1">
    <citation type="journal article" date="2016" name="Int. J. Syst. Evol. Microbiol.">
        <title>Tessaracoccus flavus sp. nov., isolated from the drainage system of a lindane-producing factory.</title>
        <authorList>
            <person name="Kumari R."/>
            <person name="Singh P."/>
            <person name="Schumann P."/>
            <person name="Lal R."/>
        </authorList>
    </citation>
    <scope>NUCLEOTIDE SEQUENCE [LARGE SCALE GENOMIC DNA]</scope>
    <source>
        <strain evidence="2 3">RP1T</strain>
    </source>
</reference>
<dbReference type="STRING" id="1610493.RPIT_02995"/>
<evidence type="ECO:0008006" key="4">
    <source>
        <dbReference type="Google" id="ProtNLM"/>
    </source>
</evidence>
<dbReference type="EMBL" id="CP019605">
    <property type="protein sequence ID" value="AQP45988.1"/>
    <property type="molecule type" value="Genomic_DNA"/>
</dbReference>
<dbReference type="Proteomes" id="UP000188324">
    <property type="component" value="Chromosome"/>
</dbReference>
<feature type="transmembrane region" description="Helical" evidence="1">
    <location>
        <begin position="68"/>
        <end position="87"/>
    </location>
</feature>
<evidence type="ECO:0000313" key="2">
    <source>
        <dbReference type="EMBL" id="AQP45988.1"/>
    </source>
</evidence>
<dbReference type="InterPro" id="IPR025187">
    <property type="entry name" value="DUF4112"/>
</dbReference>
<dbReference type="AlphaFoldDB" id="A0A1Q2CIM2"/>
<dbReference type="PANTHER" id="PTHR35519:SF2">
    <property type="entry name" value="PH DOMAIN PROTEIN"/>
    <property type="match status" value="1"/>
</dbReference>
<accession>A0A1Q2CIM2</accession>